<gene>
    <name evidence="2" type="primary">recF_3</name>
    <name evidence="2" type="ORF">VVAX_06212</name>
</gene>
<reference evidence="2" key="1">
    <citation type="submission" date="2019-12" db="EMBL/GenBank/DDBJ databases">
        <authorList>
            <person name="Cremers G."/>
        </authorList>
    </citation>
    <scope>NUCLEOTIDE SEQUENCE</scope>
    <source>
        <strain evidence="2">Vvax</strain>
    </source>
</reference>
<evidence type="ECO:0000313" key="2">
    <source>
        <dbReference type="EMBL" id="CAA2109940.1"/>
    </source>
</evidence>
<accession>A0A679JUF3</accession>
<feature type="domain" description="Endonuclease GajA/Old nuclease/RecF-like AAA" evidence="1">
    <location>
        <begin position="1"/>
        <end position="376"/>
    </location>
</feature>
<name>A0A679JUF3_VARPD</name>
<sequence>MRLIAVTLKNFRGYRDATEVAFDRLTTLIGRNDVGKSSVLEALEIFFNNDTVKIDPSDCHVSDAGGTVEITCAFGDLPGDFVLDAQAQTSLAREYLLDADGLLRVKKTFRCTTAKPKEEVFVVANHPSAAGYSDLLEQNNAGLKKRLTDLNISADGVQQNSNPSIRRSIWESCGDLQLTVRDVPVSKEDSKKIWERLSELMPVYALFQSDRASKDSDSEVQDPMKLAIAAAIAEPLIQQRLNEVVAAVRAKAMELATRTHAALASIDPSLAGQLTPEFKAEPRWAGLFGIALNGDQGIPINKRGSGVRRLILVSFFRAEADRKRTQATGRSIIYAIEEPETSQHPHNQKILLEAFQDLSAEPECQVLLTTHSPGFASYLPLESFRFVRLNATGRPEIADATNATWEKMVDTLGVVPDNRVRRLICVEGPTDVLALRCMSSALHLADPTIIDLSSDPRIAFVVLGGGTLSHWVNEHYLRPLGRPEIHVYDRDVATYAQSVADVNARGDGSWAVQTLKLEVENYLHPDAIQEGLGVVVAFGDNDDVPAIVGAAGGWKANTTKRKLARYAFPKMTAARINARDPGGEFEALLRRIEASL</sequence>
<dbReference type="Gene3D" id="3.40.50.300">
    <property type="entry name" value="P-loop containing nucleotide triphosphate hydrolases"/>
    <property type="match status" value="1"/>
</dbReference>
<evidence type="ECO:0000259" key="1">
    <source>
        <dbReference type="Pfam" id="PF13175"/>
    </source>
</evidence>
<organism evidence="2">
    <name type="scientific">Variovorax paradoxus</name>
    <dbReference type="NCBI Taxonomy" id="34073"/>
    <lineage>
        <taxon>Bacteria</taxon>
        <taxon>Pseudomonadati</taxon>
        <taxon>Pseudomonadota</taxon>
        <taxon>Betaproteobacteria</taxon>
        <taxon>Burkholderiales</taxon>
        <taxon>Comamonadaceae</taxon>
        <taxon>Variovorax</taxon>
    </lineage>
</organism>
<dbReference type="RefSeq" id="WP_339094087.1">
    <property type="nucleotide sequence ID" value="NZ_LR743508.1"/>
</dbReference>
<dbReference type="InterPro" id="IPR027417">
    <property type="entry name" value="P-loop_NTPase"/>
</dbReference>
<dbReference type="PANTHER" id="PTHR43581">
    <property type="entry name" value="ATP/GTP PHOSPHATASE"/>
    <property type="match status" value="1"/>
</dbReference>
<proteinExistence type="predicted"/>
<dbReference type="InterPro" id="IPR051396">
    <property type="entry name" value="Bact_Antivir_Def_Nuclease"/>
</dbReference>
<dbReference type="EMBL" id="LR743508">
    <property type="protein sequence ID" value="CAA2109940.1"/>
    <property type="molecule type" value="Genomic_DNA"/>
</dbReference>
<dbReference type="SUPFAM" id="SSF52540">
    <property type="entry name" value="P-loop containing nucleoside triphosphate hydrolases"/>
    <property type="match status" value="1"/>
</dbReference>
<protein>
    <submittedName>
        <fullName evidence="2">DNA replication and repair protein RecF</fullName>
    </submittedName>
</protein>
<dbReference type="PANTHER" id="PTHR43581:SF4">
    <property type="entry name" value="ATP_GTP PHOSPHATASE"/>
    <property type="match status" value="1"/>
</dbReference>
<dbReference type="InterPro" id="IPR041685">
    <property type="entry name" value="AAA_GajA/Old/RecF-like"/>
</dbReference>
<dbReference type="Pfam" id="PF13175">
    <property type="entry name" value="AAA_15"/>
    <property type="match status" value="1"/>
</dbReference>
<dbReference type="AlphaFoldDB" id="A0A679JUF3"/>